<name>A0A812TJS0_9DINO</name>
<evidence type="ECO:0000256" key="5">
    <source>
        <dbReference type="SAM" id="Phobius"/>
    </source>
</evidence>
<dbReference type="InterPro" id="IPR036259">
    <property type="entry name" value="MFS_trans_sf"/>
</dbReference>
<dbReference type="EMBL" id="CAJNJA010024402">
    <property type="protein sequence ID" value="CAE7526049.1"/>
    <property type="molecule type" value="Genomic_DNA"/>
</dbReference>
<organism evidence="6 7">
    <name type="scientific">Symbiodinium necroappetens</name>
    <dbReference type="NCBI Taxonomy" id="1628268"/>
    <lineage>
        <taxon>Eukaryota</taxon>
        <taxon>Sar</taxon>
        <taxon>Alveolata</taxon>
        <taxon>Dinophyceae</taxon>
        <taxon>Suessiales</taxon>
        <taxon>Symbiodiniaceae</taxon>
        <taxon>Symbiodinium</taxon>
    </lineage>
</organism>
<dbReference type="Proteomes" id="UP000601435">
    <property type="component" value="Unassembled WGS sequence"/>
</dbReference>
<feature type="transmembrane region" description="Helical" evidence="5">
    <location>
        <begin position="387"/>
        <end position="407"/>
    </location>
</feature>
<gene>
    <name evidence="6" type="primary">FLVCR1</name>
    <name evidence="6" type="ORF">SNEC2469_LOCUS15076</name>
</gene>
<feature type="transmembrane region" description="Helical" evidence="5">
    <location>
        <begin position="99"/>
        <end position="120"/>
    </location>
</feature>
<evidence type="ECO:0000256" key="3">
    <source>
        <dbReference type="ARBA" id="ARBA00022989"/>
    </source>
</evidence>
<dbReference type="InterPro" id="IPR049680">
    <property type="entry name" value="FLVCR1-2_SLC49-like"/>
</dbReference>
<dbReference type="Pfam" id="PF07690">
    <property type="entry name" value="MFS_1"/>
    <property type="match status" value="1"/>
</dbReference>
<comment type="subcellular location">
    <subcellularLocation>
        <location evidence="1">Membrane</location>
        <topology evidence="1">Multi-pass membrane protein</topology>
    </subcellularLocation>
</comment>
<evidence type="ECO:0000313" key="6">
    <source>
        <dbReference type="EMBL" id="CAE7526049.1"/>
    </source>
</evidence>
<proteinExistence type="predicted"/>
<dbReference type="GO" id="GO:0016020">
    <property type="term" value="C:membrane"/>
    <property type="evidence" value="ECO:0007669"/>
    <property type="project" value="UniProtKB-SubCell"/>
</dbReference>
<evidence type="ECO:0000256" key="1">
    <source>
        <dbReference type="ARBA" id="ARBA00004141"/>
    </source>
</evidence>
<protein>
    <submittedName>
        <fullName evidence="6">FLVCR1 protein</fullName>
    </submittedName>
</protein>
<keyword evidence="4 5" id="KW-0472">Membrane</keyword>
<feature type="transmembrane region" description="Helical" evidence="5">
    <location>
        <begin position="419"/>
        <end position="441"/>
    </location>
</feature>
<feature type="transmembrane region" description="Helical" evidence="5">
    <location>
        <begin position="268"/>
        <end position="290"/>
    </location>
</feature>
<dbReference type="GO" id="GO:0022857">
    <property type="term" value="F:transmembrane transporter activity"/>
    <property type="evidence" value="ECO:0007669"/>
    <property type="project" value="InterPro"/>
</dbReference>
<feature type="transmembrane region" description="Helical" evidence="5">
    <location>
        <begin position="226"/>
        <end position="247"/>
    </location>
</feature>
<evidence type="ECO:0000256" key="4">
    <source>
        <dbReference type="ARBA" id="ARBA00023136"/>
    </source>
</evidence>
<evidence type="ECO:0000256" key="2">
    <source>
        <dbReference type="ARBA" id="ARBA00022692"/>
    </source>
</evidence>
<sequence length="473" mass="51063">DVWDTKQVTGVEITFDGPGIFNVDGEAVFCSKGLESTVSLPVGKDEVASAGPAKEAVLPTWRADPARWRMLLLYMFECMSNQDIWIGFAPIGSDVMTEYGVSATFVNFLSMIFMIVYLPANFPASYAMDVLGCRWALLVGGCLQTFGAILRCLPADAVTARYLVMLGQALAAVGQPFFTDMPPKIAADWFPAYQRVLADTLASLAMPVGAAVGFVLPVALGLCPMLYFHLAWSALFLSLTFFFFQAAPATPPSPTRKHHEGKSFGQELAAALSNGNLWCLILSFSLRSLWGRLATVPMMPPSSGHHVLWSPWGSLHVRCRLDWGAQSCPHHVLIFALLAVLTVIYVGDGPWGVELLALAFGGLGFSAIPLMPISFEAAVMVSQAGEGTLAGLCMSGGQILGIGQTLILGQLLQSGQPRVAWILLGGLFLVALLAVSVLNAMQTDSCKLCTCTKNARHWHFEARWLEDCFSNCK</sequence>
<feature type="non-terminal residue" evidence="6">
    <location>
        <position position="1"/>
    </location>
</feature>
<feature type="transmembrane region" description="Helical" evidence="5">
    <location>
        <begin position="162"/>
        <end position="179"/>
    </location>
</feature>
<keyword evidence="7" id="KW-1185">Reference proteome</keyword>
<reference evidence="6" key="1">
    <citation type="submission" date="2021-02" db="EMBL/GenBank/DDBJ databases">
        <authorList>
            <person name="Dougan E. K."/>
            <person name="Rhodes N."/>
            <person name="Thang M."/>
            <person name="Chan C."/>
        </authorList>
    </citation>
    <scope>NUCLEOTIDE SEQUENCE</scope>
</reference>
<dbReference type="PANTHER" id="PTHR10924">
    <property type="entry name" value="MAJOR FACILITATOR SUPERFAMILY PROTEIN-RELATED"/>
    <property type="match status" value="1"/>
</dbReference>
<dbReference type="AlphaFoldDB" id="A0A812TJS0"/>
<dbReference type="InterPro" id="IPR011701">
    <property type="entry name" value="MFS"/>
</dbReference>
<dbReference type="OrthoDB" id="3853857at2759"/>
<feature type="transmembrane region" description="Helical" evidence="5">
    <location>
        <begin position="132"/>
        <end position="150"/>
    </location>
</feature>
<accession>A0A812TJS0</accession>
<feature type="transmembrane region" description="Helical" evidence="5">
    <location>
        <begin position="330"/>
        <end position="348"/>
    </location>
</feature>
<feature type="transmembrane region" description="Helical" evidence="5">
    <location>
        <begin position="355"/>
        <end position="375"/>
    </location>
</feature>
<comment type="caution">
    <text evidence="6">The sequence shown here is derived from an EMBL/GenBank/DDBJ whole genome shotgun (WGS) entry which is preliminary data.</text>
</comment>
<evidence type="ECO:0000313" key="7">
    <source>
        <dbReference type="Proteomes" id="UP000601435"/>
    </source>
</evidence>
<dbReference type="SUPFAM" id="SSF103473">
    <property type="entry name" value="MFS general substrate transporter"/>
    <property type="match status" value="1"/>
</dbReference>
<feature type="transmembrane region" description="Helical" evidence="5">
    <location>
        <begin position="200"/>
        <end position="220"/>
    </location>
</feature>
<keyword evidence="3 5" id="KW-1133">Transmembrane helix</keyword>
<dbReference type="PANTHER" id="PTHR10924:SF6">
    <property type="entry name" value="SOLUTE CARRIER FAMILY 49 MEMBER A3"/>
    <property type="match status" value="1"/>
</dbReference>
<keyword evidence="2 5" id="KW-0812">Transmembrane</keyword>
<dbReference type="Gene3D" id="1.20.1250.20">
    <property type="entry name" value="MFS general substrate transporter like domains"/>
    <property type="match status" value="1"/>
</dbReference>